<feature type="region of interest" description="Disordered" evidence="1">
    <location>
        <begin position="47"/>
        <end position="71"/>
    </location>
</feature>
<evidence type="ECO:0000313" key="2">
    <source>
        <dbReference type="EMBL" id="CAK1547832.1"/>
    </source>
</evidence>
<reference evidence="2 3" key="1">
    <citation type="submission" date="2023-11" db="EMBL/GenBank/DDBJ databases">
        <authorList>
            <person name="Okamura Y."/>
        </authorList>
    </citation>
    <scope>NUCLEOTIDE SEQUENCE [LARGE SCALE GENOMIC DNA]</scope>
</reference>
<dbReference type="EMBL" id="CAVLEF010000009">
    <property type="protein sequence ID" value="CAK1547832.1"/>
    <property type="molecule type" value="Genomic_DNA"/>
</dbReference>
<protein>
    <submittedName>
        <fullName evidence="2">Uncharacterized protein</fullName>
    </submittedName>
</protein>
<name>A0AAV1JEP0_9NEOP</name>
<dbReference type="AlphaFoldDB" id="A0AAV1JEP0"/>
<sequence length="71" mass="8322">MVKLNTPEQEEKTPNNQEKTPDLPVRERTQTDDLNKKLLTSLFNRMNEGGDTMLSKMLEPDNKTDEDDEWK</sequence>
<evidence type="ECO:0000256" key="1">
    <source>
        <dbReference type="SAM" id="MobiDB-lite"/>
    </source>
</evidence>
<comment type="caution">
    <text evidence="2">The sequence shown here is derived from an EMBL/GenBank/DDBJ whole genome shotgun (WGS) entry which is preliminary data.</text>
</comment>
<proteinExistence type="predicted"/>
<gene>
    <name evidence="2" type="ORF">LNINA_LOCUS7274</name>
</gene>
<keyword evidence="3" id="KW-1185">Reference proteome</keyword>
<organism evidence="2 3">
    <name type="scientific">Leptosia nina</name>
    <dbReference type="NCBI Taxonomy" id="320188"/>
    <lineage>
        <taxon>Eukaryota</taxon>
        <taxon>Metazoa</taxon>
        <taxon>Ecdysozoa</taxon>
        <taxon>Arthropoda</taxon>
        <taxon>Hexapoda</taxon>
        <taxon>Insecta</taxon>
        <taxon>Pterygota</taxon>
        <taxon>Neoptera</taxon>
        <taxon>Endopterygota</taxon>
        <taxon>Lepidoptera</taxon>
        <taxon>Glossata</taxon>
        <taxon>Ditrysia</taxon>
        <taxon>Papilionoidea</taxon>
        <taxon>Pieridae</taxon>
        <taxon>Pierinae</taxon>
        <taxon>Leptosia</taxon>
    </lineage>
</organism>
<evidence type="ECO:0000313" key="3">
    <source>
        <dbReference type="Proteomes" id="UP001497472"/>
    </source>
</evidence>
<feature type="region of interest" description="Disordered" evidence="1">
    <location>
        <begin position="1"/>
        <end position="35"/>
    </location>
</feature>
<dbReference type="Proteomes" id="UP001497472">
    <property type="component" value="Unassembled WGS sequence"/>
</dbReference>
<feature type="compositionally biased region" description="Basic and acidic residues" evidence="1">
    <location>
        <begin position="9"/>
        <end position="35"/>
    </location>
</feature>
<accession>A0AAV1JEP0</accession>